<protein>
    <submittedName>
        <fullName evidence="1">Uncharacterized protein</fullName>
    </submittedName>
</protein>
<reference evidence="1" key="2">
    <citation type="journal article" date="2015" name="Data Brief">
        <title>Shoot transcriptome of the giant reed, Arundo donax.</title>
        <authorList>
            <person name="Barrero R.A."/>
            <person name="Guerrero F.D."/>
            <person name="Moolhuijzen P."/>
            <person name="Goolsby J.A."/>
            <person name="Tidwell J."/>
            <person name="Bellgard S.E."/>
            <person name="Bellgard M.I."/>
        </authorList>
    </citation>
    <scope>NUCLEOTIDE SEQUENCE</scope>
    <source>
        <tissue evidence="1">Shoot tissue taken approximately 20 cm above the soil surface</tissue>
    </source>
</reference>
<sequence length="57" mass="6127">MTTTPPPLHDEPPRTELHVLGSDGLASVHSSSILSSSCCSNGLISTNRMQQQQYQMG</sequence>
<dbReference type="EMBL" id="GBRH01260798">
    <property type="protein sequence ID" value="JAD37097.1"/>
    <property type="molecule type" value="Transcribed_RNA"/>
</dbReference>
<accession>A0A0A8ZQM1</accession>
<evidence type="ECO:0000313" key="1">
    <source>
        <dbReference type="EMBL" id="JAD37097.1"/>
    </source>
</evidence>
<proteinExistence type="predicted"/>
<dbReference type="AlphaFoldDB" id="A0A0A8ZQM1"/>
<organism evidence="1">
    <name type="scientific">Arundo donax</name>
    <name type="common">Giant reed</name>
    <name type="synonym">Donax arundinaceus</name>
    <dbReference type="NCBI Taxonomy" id="35708"/>
    <lineage>
        <taxon>Eukaryota</taxon>
        <taxon>Viridiplantae</taxon>
        <taxon>Streptophyta</taxon>
        <taxon>Embryophyta</taxon>
        <taxon>Tracheophyta</taxon>
        <taxon>Spermatophyta</taxon>
        <taxon>Magnoliopsida</taxon>
        <taxon>Liliopsida</taxon>
        <taxon>Poales</taxon>
        <taxon>Poaceae</taxon>
        <taxon>PACMAD clade</taxon>
        <taxon>Arundinoideae</taxon>
        <taxon>Arundineae</taxon>
        <taxon>Arundo</taxon>
    </lineage>
</organism>
<reference evidence="1" key="1">
    <citation type="submission" date="2014-09" db="EMBL/GenBank/DDBJ databases">
        <authorList>
            <person name="Magalhaes I.L.F."/>
            <person name="Oliveira U."/>
            <person name="Santos F.R."/>
            <person name="Vidigal T.H.D.A."/>
            <person name="Brescovit A.D."/>
            <person name="Santos A.J."/>
        </authorList>
    </citation>
    <scope>NUCLEOTIDE SEQUENCE</scope>
    <source>
        <tissue evidence="1">Shoot tissue taken approximately 20 cm above the soil surface</tissue>
    </source>
</reference>
<name>A0A0A8ZQM1_ARUDO</name>